<feature type="transmembrane region" description="Helical" evidence="6">
    <location>
        <begin position="105"/>
        <end position="129"/>
    </location>
</feature>
<feature type="transmembrane region" description="Helical" evidence="6">
    <location>
        <begin position="77"/>
        <end position="99"/>
    </location>
</feature>
<dbReference type="GO" id="GO:0000271">
    <property type="term" value="P:polysaccharide biosynthetic process"/>
    <property type="evidence" value="ECO:0007669"/>
    <property type="project" value="InterPro"/>
</dbReference>
<keyword evidence="3 6" id="KW-0812">Transmembrane</keyword>
<evidence type="ECO:0000256" key="1">
    <source>
        <dbReference type="ARBA" id="ARBA00004141"/>
    </source>
</evidence>
<evidence type="ECO:0000256" key="4">
    <source>
        <dbReference type="ARBA" id="ARBA00022989"/>
    </source>
</evidence>
<dbReference type="Pfam" id="PF04138">
    <property type="entry name" value="GtrA_DPMS_TM"/>
    <property type="match status" value="1"/>
</dbReference>
<dbReference type="PANTHER" id="PTHR38459:SF1">
    <property type="entry name" value="PROPHAGE BACTOPRENOL-LINKED GLUCOSE TRANSLOCASE HOMOLOG"/>
    <property type="match status" value="1"/>
</dbReference>
<evidence type="ECO:0000256" key="2">
    <source>
        <dbReference type="ARBA" id="ARBA00009399"/>
    </source>
</evidence>
<evidence type="ECO:0000259" key="7">
    <source>
        <dbReference type="Pfam" id="PF04138"/>
    </source>
</evidence>
<keyword evidence="4 6" id="KW-1133">Transmembrane helix</keyword>
<keyword evidence="5 6" id="KW-0472">Membrane</keyword>
<proteinExistence type="inferred from homology"/>
<reference evidence="8" key="1">
    <citation type="submission" date="2018-06" db="EMBL/GenBank/DDBJ databases">
        <authorList>
            <person name="Zhirakovskaya E."/>
        </authorList>
    </citation>
    <scope>NUCLEOTIDE SEQUENCE</scope>
</reference>
<accession>A0A3B0S9G4</accession>
<dbReference type="AlphaFoldDB" id="A0A3B0S9G4"/>
<feature type="transmembrane region" description="Helical" evidence="6">
    <location>
        <begin position="45"/>
        <end position="65"/>
    </location>
</feature>
<evidence type="ECO:0000256" key="3">
    <source>
        <dbReference type="ARBA" id="ARBA00022692"/>
    </source>
</evidence>
<organism evidence="8">
    <name type="scientific">hydrothermal vent metagenome</name>
    <dbReference type="NCBI Taxonomy" id="652676"/>
    <lineage>
        <taxon>unclassified sequences</taxon>
        <taxon>metagenomes</taxon>
        <taxon>ecological metagenomes</taxon>
    </lineage>
</organism>
<dbReference type="InterPro" id="IPR051401">
    <property type="entry name" value="GtrA_CellWall_Glycosyl"/>
</dbReference>
<comment type="similarity">
    <text evidence="2">Belongs to the GtrA family.</text>
</comment>
<sequence length="136" mass="14609">MSDIVARNALPGQISRFAVIGLIATGVHLTVAGFAHYGLGMTPLVANFVAFLFAFGVSFTGHYFWTFGQASSVRSAMVRFFLVSISGLAINQAIVWLVVNIMGQSFLLAMALAVLIIPAASFVSSKFWAFRAQSKN</sequence>
<dbReference type="GO" id="GO:0005886">
    <property type="term" value="C:plasma membrane"/>
    <property type="evidence" value="ECO:0007669"/>
    <property type="project" value="TreeGrafter"/>
</dbReference>
<dbReference type="EMBL" id="UOEC01000181">
    <property type="protein sequence ID" value="VAW00930.1"/>
    <property type="molecule type" value="Genomic_DNA"/>
</dbReference>
<evidence type="ECO:0000256" key="5">
    <source>
        <dbReference type="ARBA" id="ARBA00023136"/>
    </source>
</evidence>
<feature type="domain" description="GtrA/DPMS transmembrane" evidence="7">
    <location>
        <begin position="16"/>
        <end position="130"/>
    </location>
</feature>
<dbReference type="InterPro" id="IPR007267">
    <property type="entry name" value="GtrA_DPMS_TM"/>
</dbReference>
<feature type="transmembrane region" description="Helical" evidence="6">
    <location>
        <begin position="17"/>
        <end position="39"/>
    </location>
</feature>
<protein>
    <recommendedName>
        <fullName evidence="7">GtrA/DPMS transmembrane domain-containing protein</fullName>
    </recommendedName>
</protein>
<evidence type="ECO:0000256" key="6">
    <source>
        <dbReference type="SAM" id="Phobius"/>
    </source>
</evidence>
<name>A0A3B0S9G4_9ZZZZ</name>
<comment type="subcellular location">
    <subcellularLocation>
        <location evidence="1">Membrane</location>
        <topology evidence="1">Multi-pass membrane protein</topology>
    </subcellularLocation>
</comment>
<evidence type="ECO:0000313" key="8">
    <source>
        <dbReference type="EMBL" id="VAW00930.1"/>
    </source>
</evidence>
<dbReference type="PANTHER" id="PTHR38459">
    <property type="entry name" value="PROPHAGE BACTOPRENOL-LINKED GLUCOSE TRANSLOCASE HOMOLOG"/>
    <property type="match status" value="1"/>
</dbReference>
<gene>
    <name evidence="8" type="ORF">MNBD_ALPHA08-1200</name>
</gene>